<dbReference type="Gene3D" id="3.30.420.10">
    <property type="entry name" value="Ribonuclease H-like superfamily/Ribonuclease H"/>
    <property type="match status" value="1"/>
</dbReference>
<protein>
    <recommendedName>
        <fullName evidence="3">RNase H type-1 domain-containing protein</fullName>
    </recommendedName>
</protein>
<comment type="caution">
    <text evidence="1">The sequence shown here is derived from an EMBL/GenBank/DDBJ whole genome shotgun (WGS) entry which is preliminary data.</text>
</comment>
<evidence type="ECO:0000313" key="1">
    <source>
        <dbReference type="EMBL" id="KAJ8972861.1"/>
    </source>
</evidence>
<proteinExistence type="predicted"/>
<keyword evidence="2" id="KW-1185">Reference proteome</keyword>
<name>A0ABQ9J410_9CUCU</name>
<evidence type="ECO:0000313" key="2">
    <source>
        <dbReference type="Proteomes" id="UP001162164"/>
    </source>
</evidence>
<accession>A0ABQ9J410</accession>
<sequence length="154" mass="17194">MDRYYRVFHGQGALPPVNWLPDFPGITSCPEAKCPPKSKHDMYQAPTYINAKLKYNMTIELCVKRLDQMNPTRKTIKIFSDSHAALKALYSYRCSSKTAWNCEKALNNPSLRNLVALVRIPSHFGQGGNEIADSLARKGALSNFIGPESTLGMS</sequence>
<dbReference type="SUPFAM" id="SSF53098">
    <property type="entry name" value="Ribonuclease H-like"/>
    <property type="match status" value="1"/>
</dbReference>
<dbReference type="Proteomes" id="UP001162164">
    <property type="component" value="Unassembled WGS sequence"/>
</dbReference>
<dbReference type="EMBL" id="JAPWTJ010001291">
    <property type="protein sequence ID" value="KAJ8972861.1"/>
    <property type="molecule type" value="Genomic_DNA"/>
</dbReference>
<dbReference type="InterPro" id="IPR036397">
    <property type="entry name" value="RNaseH_sf"/>
</dbReference>
<reference evidence="1" key="1">
    <citation type="journal article" date="2023" name="Insect Mol. Biol.">
        <title>Genome sequencing provides insights into the evolution of gene families encoding plant cell wall-degrading enzymes in longhorned beetles.</title>
        <authorList>
            <person name="Shin N.R."/>
            <person name="Okamura Y."/>
            <person name="Kirsch R."/>
            <person name="Pauchet Y."/>
        </authorList>
    </citation>
    <scope>NUCLEOTIDE SEQUENCE</scope>
    <source>
        <strain evidence="1">MMC_N1</strain>
    </source>
</reference>
<dbReference type="InterPro" id="IPR012337">
    <property type="entry name" value="RNaseH-like_sf"/>
</dbReference>
<organism evidence="1 2">
    <name type="scientific">Molorchus minor</name>
    <dbReference type="NCBI Taxonomy" id="1323400"/>
    <lineage>
        <taxon>Eukaryota</taxon>
        <taxon>Metazoa</taxon>
        <taxon>Ecdysozoa</taxon>
        <taxon>Arthropoda</taxon>
        <taxon>Hexapoda</taxon>
        <taxon>Insecta</taxon>
        <taxon>Pterygota</taxon>
        <taxon>Neoptera</taxon>
        <taxon>Endopterygota</taxon>
        <taxon>Coleoptera</taxon>
        <taxon>Polyphaga</taxon>
        <taxon>Cucujiformia</taxon>
        <taxon>Chrysomeloidea</taxon>
        <taxon>Cerambycidae</taxon>
        <taxon>Lamiinae</taxon>
        <taxon>Monochamini</taxon>
        <taxon>Molorchus</taxon>
    </lineage>
</organism>
<evidence type="ECO:0008006" key="3">
    <source>
        <dbReference type="Google" id="ProtNLM"/>
    </source>
</evidence>
<gene>
    <name evidence="1" type="ORF">NQ317_011442</name>
</gene>